<evidence type="ECO:0000256" key="4">
    <source>
        <dbReference type="PROSITE-ProRule" id="PRU00508"/>
    </source>
</evidence>
<feature type="region of interest" description="Disordered" evidence="5">
    <location>
        <begin position="1578"/>
        <end position="1633"/>
    </location>
</feature>
<keyword evidence="8" id="KW-1185">Reference proteome</keyword>
<dbReference type="Proteomes" id="UP000272942">
    <property type="component" value="Unassembled WGS sequence"/>
</dbReference>
<reference evidence="9" key="1">
    <citation type="submission" date="2016-06" db="UniProtKB">
        <authorList>
            <consortium name="WormBaseParasite"/>
        </authorList>
    </citation>
    <scope>IDENTIFICATION</scope>
</reference>
<feature type="region of interest" description="Disordered" evidence="5">
    <location>
        <begin position="1702"/>
        <end position="1756"/>
    </location>
</feature>
<dbReference type="SMART" id="SM00396">
    <property type="entry name" value="ZnF_UBR1"/>
    <property type="match status" value="1"/>
</dbReference>
<evidence type="ECO:0000256" key="5">
    <source>
        <dbReference type="SAM" id="MobiDB-lite"/>
    </source>
</evidence>
<evidence type="ECO:0000256" key="1">
    <source>
        <dbReference type="ARBA" id="ARBA00022723"/>
    </source>
</evidence>
<dbReference type="InterPro" id="IPR047509">
    <property type="entry name" value="UBR4-like_UBR-box"/>
</dbReference>
<dbReference type="PANTHER" id="PTHR21725:SF1">
    <property type="entry name" value="E3 UBIQUITIN-PROTEIN LIGASE UBR4"/>
    <property type="match status" value="1"/>
</dbReference>
<dbReference type="GO" id="GO:0008270">
    <property type="term" value="F:zinc ion binding"/>
    <property type="evidence" value="ECO:0007669"/>
    <property type="project" value="UniProtKB-KW"/>
</dbReference>
<feature type="compositionally biased region" description="Polar residues" evidence="5">
    <location>
        <begin position="1714"/>
        <end position="1740"/>
    </location>
</feature>
<feature type="zinc finger region" description="UBR-type" evidence="4">
    <location>
        <begin position="1449"/>
        <end position="1520"/>
    </location>
</feature>
<feature type="domain" description="UBR-type" evidence="6">
    <location>
        <begin position="1449"/>
        <end position="1520"/>
    </location>
</feature>
<organism evidence="9">
    <name type="scientific">Echinostoma caproni</name>
    <dbReference type="NCBI Taxonomy" id="27848"/>
    <lineage>
        <taxon>Eukaryota</taxon>
        <taxon>Metazoa</taxon>
        <taxon>Spiralia</taxon>
        <taxon>Lophotrochozoa</taxon>
        <taxon>Platyhelminthes</taxon>
        <taxon>Trematoda</taxon>
        <taxon>Digenea</taxon>
        <taxon>Plagiorchiida</taxon>
        <taxon>Echinostomata</taxon>
        <taxon>Echinostomatoidea</taxon>
        <taxon>Echinostomatidae</taxon>
        <taxon>Echinostoma</taxon>
    </lineage>
</organism>
<dbReference type="PANTHER" id="PTHR21725">
    <property type="entry name" value="E3 UBIQUITIN-PROTEIN LIGASE UBR4"/>
    <property type="match status" value="1"/>
</dbReference>
<dbReference type="OrthoDB" id="30336at2759"/>
<evidence type="ECO:0000313" key="8">
    <source>
        <dbReference type="Proteomes" id="UP000272942"/>
    </source>
</evidence>
<dbReference type="CDD" id="cd19680">
    <property type="entry name" value="UBR-box_UBR4"/>
    <property type="match status" value="1"/>
</dbReference>
<evidence type="ECO:0000313" key="7">
    <source>
        <dbReference type="EMBL" id="VDP81837.1"/>
    </source>
</evidence>
<keyword evidence="1" id="KW-0479">Metal-binding</keyword>
<dbReference type="InterPro" id="IPR045189">
    <property type="entry name" value="UBR4-like"/>
</dbReference>
<dbReference type="PROSITE" id="PS51157">
    <property type="entry name" value="ZF_UBR"/>
    <property type="match status" value="1"/>
</dbReference>
<sequence>MHALSFDSNKPHPLFCGRPVQLILFRLAASIALQIMEEINGFSQILEYEPGEKSNRCSRDVSTSLFRLLDTVLTTLHRSLLVRANFLRHFATATTHVKSACEEDDQIGCCFAQLIETLDAVEAQSQTSSTPINLRRLNTPLSKLIYLLSSEPSLSCSSETGVISNYALRHLGYYLTSSDSLPSSSPERWILCPGPRVFCLLGNHVISQVHCLQGTDAAERFIKSIWSWFLSSLQFNVCDVSDSPLALVDVNSNLLQLICLLAGQIPGLTAKKYLLYQLISCFNQIASRMVTSTNSAPMGRYYHLCTRLVVLLRYMLHHFYVPPTHLSEQLKSGLTLDQSGNQAIHIWTYDIIQTRQSKILDQIRPHLLGSSALPLFYDLLTPASGHDKNSTESAARGKWNLPSPDGLILPPSLDLGIELHALLGKLTRPEQELSVEFPKIVRSPSRLIYLAILLDRIQGKPTSVEPQLISDLAGNNASKIQHYLTLNPSQEQTATRKATQTVHQLTIEIYRAVCARYGISEKSAKKADTLELPSEMLSCPFAHLKDVRSFLLALKHPVASVAMFYDLAASHIHELRPTVDSDEPVWDQMSQGQLVYLSGLVHFIAEILPCVLSSEKPTVKPVLSTISSDSSAKRKPKQRTRHATGKTSTLSEGTDGAPIEADPSGSTTGTTSVNVEAVVDAPPPPPPPPLPAPGQQQSSEGSSNSGPMDLSESSASKEESPKAEELSEQQLKLVRENTVRSSARLLLDCVSLLTSLVRALRHELGFPACSRAGGKTPTGICPNSMTQLTLLCPERLAGTAGTVGFPDRWLITLPARRRLASTLRLAMAPYKEAFALLSTLTPDPTTTTCEEPHTTLNPTLSRSLFAHLFTQFRMALDYLTTDSENDNTETSPSESTRLVSSLRIRQLCFLAKWLDTLTKQIAHRFSGHISTNRSAFVESEAEIRSALQSASWLALDPVSSAIGLNPVAGTSSSPSVATCLASMLIIMDIGKTTPDASIASSQLYDRSVDIVLRQLEDHLMSSVLVLANQSMRFGPMETNFSRVLSSVCREAFGYLELATGHAHVVKRCLSTVSAPSPSATDSAVSDSNPYPLLDLFVCTVRDQQQLLQQQQQQQKLIPVSDADHTDSSPSYTYQSCALRLLCVILLRAINAPSKRRSLFAELSKRVLERSVSGGNRSLMSFWLSSVAGLKIAPNLFTSSDRPWLVDFIGTQADHLNEPDLQESEEWNLSASINNAIRFGSGPSEVLTSSYLTQWNASRRHFRLALYFERLSRLLVSPWHEDANVIHQPTLCTALRAMYEYVTLVTYALNPSFQLDDGHLLPGDHAPGLGRPRLDFSQSVLRGQPNPSLFWTDSSVISAVRNYARFCSAVLTGHQTDRGRGRRKTASSEVNRLSACYAAVGSTHLGSSAENVADPEEEFSGPELISDYGVDDCSVEEFYMTLPGPQLNQEVCSYTATQQAFIDQHWYHCHSCRLEYSEGVCSVCARVCHAGHDLSYAKHSTFFCDCGASKDPVQRCRALSCRLKNRGARLLRRFSRQDRVTRFVEDEMLAFYAPWLADGFCDSSRSPLMLSAVQSTYGDSEDNRMSDLSDGESHGVNTRSASKSKTAKLRVKETRSSPLPPTGQKVPNAPAKVTSSVSVLVTDAPQTGSSSTPGPESIRRLLSNVRRSSGTLLIPESAVTSTAVATGASSVLRRAGAVRYKLASADAPGAKSRSKSNSGSQQTGEDSSHQSLKPSGRTNQASDHSRHSSHSQHEPVGLDVTTYSRQCRVRCACIRQFWHLIDRSMAIRLPGVVEPVDDGLRDRACRLSSAGYLSLCLVPDEQVLVGRIREQMSAPGGEKYRSNLTMVLTTSDMITKAAAFLLESDDRGKFYSPTLELPCDSCDPHLGDEVSP</sequence>
<evidence type="ECO:0000256" key="3">
    <source>
        <dbReference type="ARBA" id="ARBA00022833"/>
    </source>
</evidence>
<feature type="compositionally biased region" description="Polar residues" evidence="5">
    <location>
        <begin position="1594"/>
        <end position="1603"/>
    </location>
</feature>
<evidence type="ECO:0000259" key="6">
    <source>
        <dbReference type="PROSITE" id="PS51157"/>
    </source>
</evidence>
<dbReference type="EMBL" id="UZAN01044981">
    <property type="protein sequence ID" value="VDP81837.1"/>
    <property type="molecule type" value="Genomic_DNA"/>
</dbReference>
<feature type="compositionally biased region" description="Basic and acidic residues" evidence="5">
    <location>
        <begin position="1580"/>
        <end position="1592"/>
    </location>
</feature>
<proteinExistence type="predicted"/>
<feature type="compositionally biased region" description="Low complexity" evidence="5">
    <location>
        <begin position="693"/>
        <end position="714"/>
    </location>
</feature>
<keyword evidence="3" id="KW-0862">Zinc</keyword>
<feature type="compositionally biased region" description="Basic residues" evidence="5">
    <location>
        <begin position="633"/>
        <end position="644"/>
    </location>
</feature>
<feature type="region of interest" description="Disordered" evidence="5">
    <location>
        <begin position="623"/>
        <end position="728"/>
    </location>
</feature>
<dbReference type="InterPro" id="IPR045841">
    <property type="entry name" value="E3_UBR4_N"/>
</dbReference>
<name>A0A183AL86_9TREM</name>
<protein>
    <submittedName>
        <fullName evidence="9">UBR-type domain-containing protein</fullName>
    </submittedName>
</protein>
<dbReference type="Pfam" id="PF02207">
    <property type="entry name" value="zf-UBR"/>
    <property type="match status" value="1"/>
</dbReference>
<dbReference type="Pfam" id="PF19423">
    <property type="entry name" value="E3_UBR4_N"/>
    <property type="match status" value="1"/>
</dbReference>
<feature type="compositionally biased region" description="Basic and acidic residues" evidence="5">
    <location>
        <begin position="715"/>
        <end position="725"/>
    </location>
</feature>
<reference evidence="7 8" key="2">
    <citation type="submission" date="2018-11" db="EMBL/GenBank/DDBJ databases">
        <authorList>
            <consortium name="Pathogen Informatics"/>
        </authorList>
    </citation>
    <scope>NUCLEOTIDE SEQUENCE [LARGE SCALE GENOMIC DNA]</scope>
    <source>
        <strain evidence="7 8">Egypt</strain>
    </source>
</reference>
<evidence type="ECO:0000256" key="2">
    <source>
        <dbReference type="ARBA" id="ARBA00022771"/>
    </source>
</evidence>
<gene>
    <name evidence="7" type="ORF">ECPE_LOCUS7721</name>
</gene>
<keyword evidence="2" id="KW-0863">Zinc-finger</keyword>
<evidence type="ECO:0000313" key="9">
    <source>
        <dbReference type="WBParaSite" id="ECPE_0000774001-mRNA-1"/>
    </source>
</evidence>
<feature type="compositionally biased region" description="Pro residues" evidence="5">
    <location>
        <begin position="681"/>
        <end position="692"/>
    </location>
</feature>
<dbReference type="InterPro" id="IPR003126">
    <property type="entry name" value="Znf_UBR"/>
</dbReference>
<accession>A0A183AL86</accession>
<dbReference type="WBParaSite" id="ECPE_0000774001-mRNA-1">
    <property type="protein sequence ID" value="ECPE_0000774001-mRNA-1"/>
    <property type="gene ID" value="ECPE_0000774001"/>
</dbReference>